<evidence type="ECO:0000313" key="1">
    <source>
        <dbReference type="EMBL" id="KAJ7520739.1"/>
    </source>
</evidence>
<dbReference type="Proteomes" id="UP001162992">
    <property type="component" value="Chromosome 19"/>
</dbReference>
<name>A0ACC2ATH0_DIPCM</name>
<comment type="caution">
    <text evidence="1">The sequence shown here is derived from an EMBL/GenBank/DDBJ whole genome shotgun (WGS) entry which is preliminary data.</text>
</comment>
<sequence length="201" mass="22570">MCLKSSARDRVRRKSSNDVRNFKKKRIAMVVLAPLAIGLSLVLVLVIVELYYLLCYKRAFSSTRLISVFQDSLRLHGDRALGVVHDLEVVTVREGKLRPVDGERPMLSDDLELDQILEPSRLLFTIKEETKDDIELSDDGRSKRPSRGNSQGSSDQLRDLSLDSITLLETPFVTAPTSPIQTPPSSPIMNPFSLSRPLLRP</sequence>
<protein>
    <submittedName>
        <fullName evidence="1">Uncharacterized protein</fullName>
    </submittedName>
</protein>
<keyword evidence="2" id="KW-1185">Reference proteome</keyword>
<evidence type="ECO:0000313" key="2">
    <source>
        <dbReference type="Proteomes" id="UP001162992"/>
    </source>
</evidence>
<proteinExistence type="predicted"/>
<gene>
    <name evidence="1" type="ORF">O6H91_19G020500</name>
</gene>
<organism evidence="1 2">
    <name type="scientific">Diphasiastrum complanatum</name>
    <name type="common">Issler's clubmoss</name>
    <name type="synonym">Lycopodium complanatum</name>
    <dbReference type="NCBI Taxonomy" id="34168"/>
    <lineage>
        <taxon>Eukaryota</taxon>
        <taxon>Viridiplantae</taxon>
        <taxon>Streptophyta</taxon>
        <taxon>Embryophyta</taxon>
        <taxon>Tracheophyta</taxon>
        <taxon>Lycopodiopsida</taxon>
        <taxon>Lycopodiales</taxon>
        <taxon>Lycopodiaceae</taxon>
        <taxon>Lycopodioideae</taxon>
        <taxon>Diphasiastrum</taxon>
    </lineage>
</organism>
<dbReference type="EMBL" id="CM055110">
    <property type="protein sequence ID" value="KAJ7520739.1"/>
    <property type="molecule type" value="Genomic_DNA"/>
</dbReference>
<reference evidence="2" key="1">
    <citation type="journal article" date="2024" name="Proc. Natl. Acad. Sci. U.S.A.">
        <title>Extraordinary preservation of gene collinearity over three hundred million years revealed in homosporous lycophytes.</title>
        <authorList>
            <person name="Li C."/>
            <person name="Wickell D."/>
            <person name="Kuo L.Y."/>
            <person name="Chen X."/>
            <person name="Nie B."/>
            <person name="Liao X."/>
            <person name="Peng D."/>
            <person name="Ji J."/>
            <person name="Jenkins J."/>
            <person name="Williams M."/>
            <person name="Shu S."/>
            <person name="Plott C."/>
            <person name="Barry K."/>
            <person name="Rajasekar S."/>
            <person name="Grimwood J."/>
            <person name="Han X."/>
            <person name="Sun S."/>
            <person name="Hou Z."/>
            <person name="He W."/>
            <person name="Dai G."/>
            <person name="Sun C."/>
            <person name="Schmutz J."/>
            <person name="Leebens-Mack J.H."/>
            <person name="Li F.W."/>
            <person name="Wang L."/>
        </authorList>
    </citation>
    <scope>NUCLEOTIDE SEQUENCE [LARGE SCALE GENOMIC DNA]</scope>
    <source>
        <strain evidence="2">cv. PW_Plant_1</strain>
    </source>
</reference>
<accession>A0ACC2ATH0</accession>